<accession>A0A1E4SFQ9</accession>
<feature type="compositionally biased region" description="Basic and acidic residues" evidence="1">
    <location>
        <begin position="302"/>
        <end position="327"/>
    </location>
</feature>
<feature type="domain" description="Hpc2-related" evidence="2">
    <location>
        <begin position="437"/>
        <end position="470"/>
    </location>
</feature>
<feature type="compositionally biased region" description="Low complexity" evidence="1">
    <location>
        <begin position="192"/>
        <end position="201"/>
    </location>
</feature>
<dbReference type="RefSeq" id="XP_020063422.1">
    <property type="nucleotide sequence ID" value="XM_020211728.1"/>
</dbReference>
<feature type="compositionally biased region" description="Low complexity" evidence="1">
    <location>
        <begin position="105"/>
        <end position="127"/>
    </location>
</feature>
<feature type="region of interest" description="Disordered" evidence="1">
    <location>
        <begin position="166"/>
        <end position="327"/>
    </location>
</feature>
<evidence type="ECO:0000256" key="1">
    <source>
        <dbReference type="SAM" id="MobiDB-lite"/>
    </source>
</evidence>
<dbReference type="InterPro" id="IPR014840">
    <property type="entry name" value="HRD"/>
</dbReference>
<feature type="region of interest" description="Disordered" evidence="1">
    <location>
        <begin position="81"/>
        <end position="128"/>
    </location>
</feature>
<dbReference type="GeneID" id="30985864"/>
<organism evidence="3 4">
    <name type="scientific">Suhomyces tanzawaensis NRRL Y-17324</name>
    <dbReference type="NCBI Taxonomy" id="984487"/>
    <lineage>
        <taxon>Eukaryota</taxon>
        <taxon>Fungi</taxon>
        <taxon>Dikarya</taxon>
        <taxon>Ascomycota</taxon>
        <taxon>Saccharomycotina</taxon>
        <taxon>Pichiomycetes</taxon>
        <taxon>Debaryomycetaceae</taxon>
        <taxon>Suhomyces</taxon>
    </lineage>
</organism>
<evidence type="ECO:0000259" key="2">
    <source>
        <dbReference type="Pfam" id="PF08729"/>
    </source>
</evidence>
<dbReference type="Proteomes" id="UP000094285">
    <property type="component" value="Unassembled WGS sequence"/>
</dbReference>
<protein>
    <submittedName>
        <fullName evidence="3">Histone promoter control 2</fullName>
    </submittedName>
</protein>
<dbReference type="AlphaFoldDB" id="A0A1E4SFQ9"/>
<dbReference type="Pfam" id="PF08729">
    <property type="entry name" value="HUN"/>
    <property type="match status" value="1"/>
</dbReference>
<keyword evidence="4" id="KW-1185">Reference proteome</keyword>
<gene>
    <name evidence="3" type="ORF">CANTADRAFT_90657</name>
</gene>
<feature type="region of interest" description="Disordered" evidence="1">
    <location>
        <begin position="1"/>
        <end position="69"/>
    </location>
</feature>
<dbReference type="EMBL" id="KV453913">
    <property type="protein sequence ID" value="ODV78300.1"/>
    <property type="molecule type" value="Genomic_DNA"/>
</dbReference>
<reference evidence="4" key="1">
    <citation type="submission" date="2016-05" db="EMBL/GenBank/DDBJ databases">
        <title>Comparative genomics of biotechnologically important yeasts.</title>
        <authorList>
            <consortium name="DOE Joint Genome Institute"/>
            <person name="Riley R."/>
            <person name="Haridas S."/>
            <person name="Wolfe K.H."/>
            <person name="Lopes M.R."/>
            <person name="Hittinger C.T."/>
            <person name="Goker M."/>
            <person name="Salamov A."/>
            <person name="Wisecaver J."/>
            <person name="Long T.M."/>
            <person name="Aerts A.L."/>
            <person name="Barry K."/>
            <person name="Choi C."/>
            <person name="Clum A."/>
            <person name="Coughlan A.Y."/>
            <person name="Deshpande S."/>
            <person name="Douglass A.P."/>
            <person name="Hanson S.J."/>
            <person name="Klenk H.-P."/>
            <person name="Labutti K."/>
            <person name="Lapidus A."/>
            <person name="Lindquist E."/>
            <person name="Lipzen A."/>
            <person name="Meier-Kolthoff J.P."/>
            <person name="Ohm R.A."/>
            <person name="Otillar R.P."/>
            <person name="Pangilinan J."/>
            <person name="Peng Y."/>
            <person name="Rokas A."/>
            <person name="Rosa C.A."/>
            <person name="Scheuner C."/>
            <person name="Sibirny A.A."/>
            <person name="Slot J.C."/>
            <person name="Stielow J.B."/>
            <person name="Sun H."/>
            <person name="Kurtzman C.P."/>
            <person name="Blackwell M."/>
            <person name="Grigoriev I.V."/>
            <person name="Jeffries T.W."/>
        </authorList>
    </citation>
    <scope>NUCLEOTIDE SEQUENCE [LARGE SCALE GENOMIC DNA]</scope>
    <source>
        <strain evidence="4">NRRL Y-17324</strain>
    </source>
</reference>
<evidence type="ECO:0000313" key="3">
    <source>
        <dbReference type="EMBL" id="ODV78300.1"/>
    </source>
</evidence>
<proteinExistence type="predicted"/>
<dbReference type="STRING" id="984487.A0A1E4SFQ9"/>
<feature type="compositionally biased region" description="Basic and acidic residues" evidence="1">
    <location>
        <begin position="211"/>
        <end position="248"/>
    </location>
</feature>
<name>A0A1E4SFQ9_9ASCO</name>
<evidence type="ECO:0000313" key="4">
    <source>
        <dbReference type="Proteomes" id="UP000094285"/>
    </source>
</evidence>
<dbReference type="OrthoDB" id="5576775at2759"/>
<sequence length="489" mass="53964">MSKRNVPISSLLGSNSDDAPQVVRSATSSPKQPVPNESSLLNFVSKFRTSVEMSPTPGQGPTDPQKPYVVLDDDDIQVVGKGTAKKQASRKPIAIRPSPLPVLIPKPQTTATASPAPPASRDSSHPPVIASDTIKKFQTSFQLPAQPFNKSSINSIINIDDEPEVVHVNDTPNSTPAPVPVLTIPSTNPSLTTTTTTTAAPPKKKRAAPKKKTDEASKKRKTDDATNNDEKKTTKTKSTDGKTAEPKKATKGKKKTPETTTVTKSEYEKLPIHPGMTTDKSKTTIQPPQLPRPTVIDLLNPMKEDEPTVVEEKPKEEPKEKKEEKVDPPIIALNIPLIDSKNPKPGQSELVINVLRLSEEKYGWSVIHPKAKSAIDIMDDMIDDEDDAMDEDEDEELIADEEKVQTAIPTKKKKDEELTEEQLVRQHEVKMNRKVGKYDYEDPFIDDEELQMEEEITSTKEGFFVYWGPLVDDRNMTGSGSKKTSKAKK</sequence>
<feature type="compositionally biased region" description="Polar residues" evidence="1">
    <location>
        <begin position="7"/>
        <end position="59"/>
    </location>
</feature>